<proteinExistence type="predicted"/>
<comment type="caution">
    <text evidence="1">The sequence shown here is derived from an EMBL/GenBank/DDBJ whole genome shotgun (WGS) entry which is preliminary data.</text>
</comment>
<name>A0A9W4XTH6_9PLEO</name>
<protein>
    <submittedName>
        <fullName evidence="1">Uncharacterized protein</fullName>
    </submittedName>
</protein>
<evidence type="ECO:0000313" key="1">
    <source>
        <dbReference type="EMBL" id="CAI6337041.1"/>
    </source>
</evidence>
<dbReference type="Proteomes" id="UP001152607">
    <property type="component" value="Unassembled WGS sequence"/>
</dbReference>
<gene>
    <name evidence="1" type="ORF">PDIGIT_LOCUS10148</name>
</gene>
<organism evidence="1 2">
    <name type="scientific">Periconia digitata</name>
    <dbReference type="NCBI Taxonomy" id="1303443"/>
    <lineage>
        <taxon>Eukaryota</taxon>
        <taxon>Fungi</taxon>
        <taxon>Dikarya</taxon>
        <taxon>Ascomycota</taxon>
        <taxon>Pezizomycotina</taxon>
        <taxon>Dothideomycetes</taxon>
        <taxon>Pleosporomycetidae</taxon>
        <taxon>Pleosporales</taxon>
        <taxon>Massarineae</taxon>
        <taxon>Periconiaceae</taxon>
        <taxon>Periconia</taxon>
    </lineage>
</organism>
<accession>A0A9W4XTH6</accession>
<sequence length="408" mass="45352">MDIDYSTASREQILCSDWIKMRQFAKRNGIKDWKSKIQLADQIVNWQDDSVQDSQVPVAMQAVDIPVSDSQVLVSDSQVYYGKDLNSHNINHPLSLPWSTATHGATYVDLNTIDLYMPKIDGSINELFDFSDHSTVSSAASSTFGYNHPARMADCFVNWAEDAMLDVTTTIDSRLEDVIMHTDPWTLPQQFSASPILETIPSIVSPAPLEITIATVAETIPIAAKLEVMPAQEVLNIRGVSPLPPQLDISLAIVADTIPAVAKPNFSPVPLQSPATVASTAQAGQTFSDPIILDDDTEQIVHVFERQSVPPGIWSKTLRRWRMITAVKELSRLVPDHLKQSVKSTKEHVDLEGRLSVHASWLLCRSWRSCAAIRTKEEKFNDIWKQFGSAMKELEDYVEAGLDTTPTP</sequence>
<reference evidence="1" key="1">
    <citation type="submission" date="2023-01" db="EMBL/GenBank/DDBJ databases">
        <authorList>
            <person name="Van Ghelder C."/>
            <person name="Rancurel C."/>
        </authorList>
    </citation>
    <scope>NUCLEOTIDE SEQUENCE</scope>
    <source>
        <strain evidence="1">CNCM I-4278</strain>
    </source>
</reference>
<dbReference type="EMBL" id="CAOQHR010000007">
    <property type="protein sequence ID" value="CAI6337041.1"/>
    <property type="molecule type" value="Genomic_DNA"/>
</dbReference>
<dbReference type="AlphaFoldDB" id="A0A9W4XTH6"/>
<keyword evidence="2" id="KW-1185">Reference proteome</keyword>
<evidence type="ECO:0000313" key="2">
    <source>
        <dbReference type="Proteomes" id="UP001152607"/>
    </source>
</evidence>